<gene>
    <name evidence="4" type="ORF">DBRI00130_LOCUS11773</name>
</gene>
<feature type="compositionally biased region" description="Acidic residues" evidence="3">
    <location>
        <begin position="447"/>
        <end position="459"/>
    </location>
</feature>
<protein>
    <recommendedName>
        <fullName evidence="5">Pentacotripeptide-repeat region of PRORP domain-containing protein</fullName>
    </recommendedName>
</protein>
<keyword evidence="2" id="KW-0175">Coiled coil</keyword>
<evidence type="ECO:0000256" key="3">
    <source>
        <dbReference type="SAM" id="MobiDB-lite"/>
    </source>
</evidence>
<organism evidence="4">
    <name type="scientific">Ditylum brightwellii</name>
    <dbReference type="NCBI Taxonomy" id="49249"/>
    <lineage>
        <taxon>Eukaryota</taxon>
        <taxon>Sar</taxon>
        <taxon>Stramenopiles</taxon>
        <taxon>Ochrophyta</taxon>
        <taxon>Bacillariophyta</taxon>
        <taxon>Mediophyceae</taxon>
        <taxon>Lithodesmiophycidae</taxon>
        <taxon>Lithodesmiales</taxon>
        <taxon>Lithodesmiaceae</taxon>
        <taxon>Ditylum</taxon>
    </lineage>
</organism>
<sequence>MKQYSSQQQQNSTYYNPTLTKKEMELASHLLQYQQILFLHSASTKEEDKWWKQNQSSPSSSVKENEQIKNQVTLEQLAQSEHHYKEMCRLLSQIIKMYSFMPFPTNYQQQEGGGNAAAASSSSSVSYPPFTSFEEEQEDIGASSVVDPIKRAEEFLDQYENIRNNRLQLIQELLRSYDDYNSSPMVIERAEKKKEEKKDRKEKESMGLVQTIQNFFFAPTTSSLSQEYDEEEETLSHAQLLSKHNIEAHDLSKYIPSEKLYHAIIKGVMKRAISFNYPSNEDGYNTNTSITYNTNPAQQQQTNESTAVTAVRLLKKLKHDSSSTTATPNEKIYNDVIKACCRVGKLSFAKRGKTLLREMQQLQQQQQQQMQMGEQEEESDFMDYYDDEEEDVSDTFIEETPKRKVTTRRASSSGNNRFQQRRLRRQRRRPRSNSPRRRQASIPPDISTDEDDDIDDDDDSYIYTHQKQLPIYSSPQSNPITYNHVMGGFKNTISQYGKNRTSRKQKRIAVEEVEELFHEISSQQQRLKEDITTLSDDYNDLEGGTVKLDPKTTKTTNSTERNSVEPNLTTYNLLLATYCHAGHDIVPDVCEKVDTVLIQLIGKEAFSKLVGEESGDSEYAETKQNGNVQDKDRTNAKRRMEPDMIMLHHLIEIYASTNERKYVNRSIHLLHEMERRKQKSLKLVGASSSFSEDGEEVEEDRHRPNHRFNSSARYPKASVMGGGGGGGVVVSRNDVLYPKTTTYNNILRGLVKVQQEGANDQDHVYRWNSLTTKNKKWSNPVSGGDNRKNDGGTHMSSSPPSTTTDIQGDEEEKDKTDQFTQDAIYASTHLLDSMISHESSLPNQVTYIMLLKLWGKTNSPLAGEKAEEIVSRMDVVKSMYHHHSNDEFGSFLTYSSSSSASIGGGGNGRRGEENVRNGTSRGGGILPSSIFNIPRPDAYIYQLAMECWIESAFRSQPSAAMSALALLDRAEGQCRRIFPVDITSPLPSPTPPPPSAPGEPTPSIIVNDNNNSSKIMKTLNIYNEAVRPNENVYTSLIKVCANTKRKADMAQALQISFDVYNRMIDHGIQPTANLYAYLLSCCANLMSSSSSSSSSYYGHSSSSPLSYRKRMELAETVFEAACHQGQVNNFVLKNLKRANYPLYESYVPSPEHSARVGLAGGTTAATARRTSRSML</sequence>
<feature type="region of interest" description="Disordered" evidence="3">
    <location>
        <begin position="360"/>
        <end position="459"/>
    </location>
</feature>
<dbReference type="Pfam" id="PF13812">
    <property type="entry name" value="PPR_3"/>
    <property type="match status" value="1"/>
</dbReference>
<name>A0A7S4R2F6_9STRA</name>
<dbReference type="EMBL" id="HBNS01014635">
    <property type="protein sequence ID" value="CAE4601219.1"/>
    <property type="molecule type" value="Transcribed_RNA"/>
</dbReference>
<feature type="region of interest" description="Disordered" evidence="3">
    <location>
        <begin position="900"/>
        <end position="921"/>
    </location>
</feature>
<reference evidence="4" key="1">
    <citation type="submission" date="2021-01" db="EMBL/GenBank/DDBJ databases">
        <authorList>
            <person name="Corre E."/>
            <person name="Pelletier E."/>
            <person name="Niang G."/>
            <person name="Scheremetjew M."/>
            <person name="Finn R."/>
            <person name="Kale V."/>
            <person name="Holt S."/>
            <person name="Cochrane G."/>
            <person name="Meng A."/>
            <person name="Brown T."/>
            <person name="Cohen L."/>
        </authorList>
    </citation>
    <scope>NUCLEOTIDE SEQUENCE</scope>
    <source>
        <strain evidence="4">GSO104</strain>
    </source>
</reference>
<feature type="compositionally biased region" description="Low complexity" evidence="3">
    <location>
        <begin position="360"/>
        <end position="373"/>
    </location>
</feature>
<feature type="region of interest" description="Disordered" evidence="3">
    <location>
        <begin position="775"/>
        <end position="817"/>
    </location>
</feature>
<proteinExistence type="predicted"/>
<feature type="coiled-coil region" evidence="2">
    <location>
        <begin position="152"/>
        <end position="207"/>
    </location>
</feature>
<evidence type="ECO:0008006" key="5">
    <source>
        <dbReference type="Google" id="ProtNLM"/>
    </source>
</evidence>
<dbReference type="Gene3D" id="1.25.40.10">
    <property type="entry name" value="Tetratricopeptide repeat domain"/>
    <property type="match status" value="2"/>
</dbReference>
<evidence type="ECO:0000256" key="1">
    <source>
        <dbReference type="ARBA" id="ARBA00022737"/>
    </source>
</evidence>
<dbReference type="PANTHER" id="PTHR47942:SF78">
    <property type="entry name" value="PENTATRICOPEPTIDE REPEAT PROTEIN (AFU_ORTHOLOGUE AFUA_4G07240)"/>
    <property type="match status" value="1"/>
</dbReference>
<dbReference type="InterPro" id="IPR011990">
    <property type="entry name" value="TPR-like_helical_dom_sf"/>
</dbReference>
<feature type="compositionally biased region" description="Pro residues" evidence="3">
    <location>
        <begin position="986"/>
        <end position="1000"/>
    </location>
</feature>
<dbReference type="PANTHER" id="PTHR47942">
    <property type="entry name" value="TETRATRICOPEPTIDE REPEAT (TPR)-LIKE SUPERFAMILY PROTEIN-RELATED"/>
    <property type="match status" value="1"/>
</dbReference>
<feature type="compositionally biased region" description="Basic residues" evidence="3">
    <location>
        <begin position="419"/>
        <end position="439"/>
    </location>
</feature>
<feature type="region of interest" description="Disordered" evidence="3">
    <location>
        <begin position="611"/>
        <end position="632"/>
    </location>
</feature>
<dbReference type="InterPro" id="IPR002885">
    <property type="entry name" value="PPR_rpt"/>
</dbReference>
<evidence type="ECO:0000256" key="2">
    <source>
        <dbReference type="SAM" id="Coils"/>
    </source>
</evidence>
<feature type="compositionally biased region" description="Acidic residues" evidence="3">
    <location>
        <begin position="374"/>
        <end position="397"/>
    </location>
</feature>
<feature type="region of interest" description="Disordered" evidence="3">
    <location>
        <begin position="982"/>
        <end position="1009"/>
    </location>
</feature>
<feature type="region of interest" description="Disordered" evidence="3">
    <location>
        <begin position="684"/>
        <end position="714"/>
    </location>
</feature>
<accession>A0A7S4R2F6</accession>
<dbReference type="AlphaFoldDB" id="A0A7S4R2F6"/>
<evidence type="ECO:0000313" key="4">
    <source>
        <dbReference type="EMBL" id="CAE4601219.1"/>
    </source>
</evidence>
<dbReference type="InterPro" id="IPR051222">
    <property type="entry name" value="PPR/CCM1_RNA-binding"/>
</dbReference>
<keyword evidence="1" id="KW-0677">Repeat</keyword>